<accession>A0AAI9X4T9</accession>
<gene>
    <name evidence="1" type="ORF">VN97_g9879</name>
</gene>
<proteinExistence type="predicted"/>
<comment type="caution">
    <text evidence="1">The sequence shown here is derived from an EMBL/GenBank/DDBJ whole genome shotgun (WGS) entry which is preliminary data.</text>
</comment>
<reference evidence="1" key="2">
    <citation type="journal article" date="2016" name="Fungal Biol.">
        <title>Ochratoxin A production by Penicillium thymicola.</title>
        <authorList>
            <person name="Nguyen H.D.T."/>
            <person name="McMullin D.R."/>
            <person name="Ponomareva E."/>
            <person name="Riley R."/>
            <person name="Pomraning K.R."/>
            <person name="Baker S.E."/>
            <person name="Seifert K.A."/>
        </authorList>
    </citation>
    <scope>NUCLEOTIDE SEQUENCE</scope>
    <source>
        <strain evidence="1">DAOM 180753</strain>
    </source>
</reference>
<dbReference type="AlphaFoldDB" id="A0AAI9X4T9"/>
<protein>
    <submittedName>
        <fullName evidence="1">Uncharacterized protein</fullName>
    </submittedName>
</protein>
<dbReference type="Pfam" id="PF11951">
    <property type="entry name" value="Fungal_trans_2"/>
    <property type="match status" value="1"/>
</dbReference>
<dbReference type="InterPro" id="IPR021858">
    <property type="entry name" value="Fun_TF"/>
</dbReference>
<sequence length="205" mass="23549">MMLLNPSLDVMGDNIPRHLACAPSDGQAVPRPVLDESYPFFFMVASVTRLARLSRDLDQEERQIWTRLQSDVQQYERTDDTDDPVKRLYSRAFRILLLKGDPMQNAAQRTSDIKVLFHEGLVILETVDLQNYLLSYSLWPVAVLGAVAVSESKQHTIINKIDPWARLRRGQAVRLQERLMSIWASPRETTDILVLQQLQLLMECS</sequence>
<keyword evidence="2" id="KW-1185">Reference proteome</keyword>
<name>A0AAI9X4T9_PENTH</name>
<reference evidence="1" key="1">
    <citation type="submission" date="2015-06" db="EMBL/GenBank/DDBJ databases">
        <authorList>
            <person name="Nguyen H."/>
        </authorList>
    </citation>
    <scope>NUCLEOTIDE SEQUENCE</scope>
    <source>
        <strain evidence="1">DAOM 180753</strain>
    </source>
</reference>
<organism evidence="1 2">
    <name type="scientific">Penicillium thymicola</name>
    <dbReference type="NCBI Taxonomy" id="293382"/>
    <lineage>
        <taxon>Eukaryota</taxon>
        <taxon>Fungi</taxon>
        <taxon>Dikarya</taxon>
        <taxon>Ascomycota</taxon>
        <taxon>Pezizomycotina</taxon>
        <taxon>Eurotiomycetes</taxon>
        <taxon>Eurotiomycetidae</taxon>
        <taxon>Eurotiales</taxon>
        <taxon>Aspergillaceae</taxon>
        <taxon>Penicillium</taxon>
    </lineage>
</organism>
<evidence type="ECO:0000313" key="2">
    <source>
        <dbReference type="Proteomes" id="UP001227192"/>
    </source>
</evidence>
<dbReference type="EMBL" id="LACB01000422">
    <property type="protein sequence ID" value="KAJ9483523.1"/>
    <property type="molecule type" value="Genomic_DNA"/>
</dbReference>
<evidence type="ECO:0000313" key="1">
    <source>
        <dbReference type="EMBL" id="KAJ9483523.1"/>
    </source>
</evidence>
<dbReference type="Proteomes" id="UP001227192">
    <property type="component" value="Unassembled WGS sequence"/>
</dbReference>